<evidence type="ECO:0000313" key="2">
    <source>
        <dbReference type="EMBL" id="KIK34972.1"/>
    </source>
</evidence>
<proteinExistence type="predicted"/>
<keyword evidence="3" id="KW-1185">Reference proteome</keyword>
<dbReference type="Pfam" id="PF00069">
    <property type="entry name" value="Pkinase"/>
    <property type="match status" value="1"/>
</dbReference>
<sequence>ENVVHGDLHPANVLIDRKGNPRLTDFGLATIVGDPELQWGTTTAARELNARWRAPEVLGIGSGEVTCPTFMSDIYSLGCVIFLIISGDKPWKEKRNSGQISVELSNKATPTRPENILNVHWNLIQKCWSWDPTDRPESTDVLECIRQFGV</sequence>
<reference evidence="2 3" key="1">
    <citation type="submission" date="2014-04" db="EMBL/GenBank/DDBJ databases">
        <authorList>
            <consortium name="DOE Joint Genome Institute"/>
            <person name="Kuo A."/>
            <person name="Ruytinx J."/>
            <person name="Rineau F."/>
            <person name="Colpaert J."/>
            <person name="Kohler A."/>
            <person name="Nagy L.G."/>
            <person name="Floudas D."/>
            <person name="Copeland A."/>
            <person name="Barry K.W."/>
            <person name="Cichocki N."/>
            <person name="Veneault-Fourrey C."/>
            <person name="LaButti K."/>
            <person name="Lindquist E.A."/>
            <person name="Lipzen A."/>
            <person name="Lundell T."/>
            <person name="Morin E."/>
            <person name="Murat C."/>
            <person name="Sun H."/>
            <person name="Tunlid A."/>
            <person name="Henrissat B."/>
            <person name="Grigoriev I.V."/>
            <person name="Hibbett D.S."/>
            <person name="Martin F."/>
            <person name="Nordberg H.P."/>
            <person name="Cantor M.N."/>
            <person name="Hua S.X."/>
        </authorList>
    </citation>
    <scope>NUCLEOTIDE SEQUENCE [LARGE SCALE GENOMIC DNA]</scope>
    <source>
        <strain evidence="2 3">UH-Slu-Lm8-n1</strain>
    </source>
</reference>
<feature type="non-terminal residue" evidence="2">
    <location>
        <position position="150"/>
    </location>
</feature>
<evidence type="ECO:0000259" key="1">
    <source>
        <dbReference type="PROSITE" id="PS50011"/>
    </source>
</evidence>
<feature type="domain" description="Protein kinase" evidence="1">
    <location>
        <begin position="1"/>
        <end position="149"/>
    </location>
</feature>
<dbReference type="PANTHER" id="PTHR44329">
    <property type="entry name" value="SERINE/THREONINE-PROTEIN KINASE TNNI3K-RELATED"/>
    <property type="match status" value="1"/>
</dbReference>
<dbReference type="InParanoid" id="A0A0D0AL42"/>
<feature type="non-terminal residue" evidence="2">
    <location>
        <position position="1"/>
    </location>
</feature>
<dbReference type="OrthoDB" id="346907at2759"/>
<dbReference type="InterPro" id="IPR011009">
    <property type="entry name" value="Kinase-like_dom_sf"/>
</dbReference>
<dbReference type="Proteomes" id="UP000054485">
    <property type="component" value="Unassembled WGS sequence"/>
</dbReference>
<dbReference type="HOGENOM" id="CLU_000288_7_18_1"/>
<protein>
    <recommendedName>
        <fullName evidence="1">Protein kinase domain-containing protein</fullName>
    </recommendedName>
</protein>
<reference evidence="3" key="2">
    <citation type="submission" date="2015-01" db="EMBL/GenBank/DDBJ databases">
        <title>Evolutionary Origins and Diversification of the Mycorrhizal Mutualists.</title>
        <authorList>
            <consortium name="DOE Joint Genome Institute"/>
            <consortium name="Mycorrhizal Genomics Consortium"/>
            <person name="Kohler A."/>
            <person name="Kuo A."/>
            <person name="Nagy L.G."/>
            <person name="Floudas D."/>
            <person name="Copeland A."/>
            <person name="Barry K.W."/>
            <person name="Cichocki N."/>
            <person name="Veneault-Fourrey C."/>
            <person name="LaButti K."/>
            <person name="Lindquist E.A."/>
            <person name="Lipzen A."/>
            <person name="Lundell T."/>
            <person name="Morin E."/>
            <person name="Murat C."/>
            <person name="Riley R."/>
            <person name="Ohm R."/>
            <person name="Sun H."/>
            <person name="Tunlid A."/>
            <person name="Henrissat B."/>
            <person name="Grigoriev I.V."/>
            <person name="Hibbett D.S."/>
            <person name="Martin F."/>
        </authorList>
    </citation>
    <scope>NUCLEOTIDE SEQUENCE [LARGE SCALE GENOMIC DNA]</scope>
    <source>
        <strain evidence="3">UH-Slu-Lm8-n1</strain>
    </source>
</reference>
<dbReference type="SUPFAM" id="SSF56112">
    <property type="entry name" value="Protein kinase-like (PK-like)"/>
    <property type="match status" value="1"/>
</dbReference>
<dbReference type="InterPro" id="IPR000719">
    <property type="entry name" value="Prot_kinase_dom"/>
</dbReference>
<dbReference type="GO" id="GO:0005524">
    <property type="term" value="F:ATP binding"/>
    <property type="evidence" value="ECO:0007669"/>
    <property type="project" value="InterPro"/>
</dbReference>
<dbReference type="PANTHER" id="PTHR44329:SF214">
    <property type="entry name" value="PROTEIN KINASE DOMAIN-CONTAINING PROTEIN"/>
    <property type="match status" value="1"/>
</dbReference>
<organism evidence="2 3">
    <name type="scientific">Suillus luteus UH-Slu-Lm8-n1</name>
    <dbReference type="NCBI Taxonomy" id="930992"/>
    <lineage>
        <taxon>Eukaryota</taxon>
        <taxon>Fungi</taxon>
        <taxon>Dikarya</taxon>
        <taxon>Basidiomycota</taxon>
        <taxon>Agaricomycotina</taxon>
        <taxon>Agaricomycetes</taxon>
        <taxon>Agaricomycetidae</taxon>
        <taxon>Boletales</taxon>
        <taxon>Suillineae</taxon>
        <taxon>Suillaceae</taxon>
        <taxon>Suillus</taxon>
    </lineage>
</organism>
<dbReference type="GO" id="GO:0004674">
    <property type="term" value="F:protein serine/threonine kinase activity"/>
    <property type="evidence" value="ECO:0007669"/>
    <property type="project" value="TreeGrafter"/>
</dbReference>
<dbReference type="EMBL" id="KN835680">
    <property type="protein sequence ID" value="KIK34972.1"/>
    <property type="molecule type" value="Genomic_DNA"/>
</dbReference>
<gene>
    <name evidence="2" type="ORF">CY34DRAFT_58495</name>
</gene>
<dbReference type="AlphaFoldDB" id="A0A0D0AL42"/>
<accession>A0A0D0AL42</accession>
<dbReference type="STRING" id="930992.A0A0D0AL42"/>
<dbReference type="Gene3D" id="1.10.510.10">
    <property type="entry name" value="Transferase(Phosphotransferase) domain 1"/>
    <property type="match status" value="1"/>
</dbReference>
<dbReference type="InterPro" id="IPR051681">
    <property type="entry name" value="Ser/Thr_Kinases-Pseudokinases"/>
</dbReference>
<dbReference type="SMART" id="SM00220">
    <property type="entry name" value="S_TKc"/>
    <property type="match status" value="1"/>
</dbReference>
<name>A0A0D0AL42_9AGAM</name>
<dbReference type="PROSITE" id="PS50011">
    <property type="entry name" value="PROTEIN_KINASE_DOM"/>
    <property type="match status" value="1"/>
</dbReference>
<evidence type="ECO:0000313" key="3">
    <source>
        <dbReference type="Proteomes" id="UP000054485"/>
    </source>
</evidence>